<keyword evidence="4" id="KW-1185">Reference proteome</keyword>
<evidence type="ECO:0000256" key="2">
    <source>
        <dbReference type="SAM" id="Phobius"/>
    </source>
</evidence>
<keyword evidence="2" id="KW-1133">Transmembrane helix</keyword>
<feature type="transmembrane region" description="Helical" evidence="2">
    <location>
        <begin position="109"/>
        <end position="131"/>
    </location>
</feature>
<sequence>MFDNRNQQQPTMFGAQQQQQQVFPPQYQGVDPYAQRSPPKTNPQGSLGYQQQPQSNYIYQTPQQGLQTVYEHKVITTGQVQSSQIQQNPVIQQQQEITIKSKGSYCIDWCVYFIPILFLVAILGFMGMIIAQKERDFNQAPINNVLQSLSHNQALTPIADIVSPHPPRPSSMHSHFQHKSETELCPEGFTITTLGEWPGIDSGCICDQEIKKQGFCWARSGCNSIDGQSPRQFQIWNGGRVCQKLTLGWTKWNGSECSVGFKQCGNICVPTDGNPARNCPLSDLTLLNEDPTADPNPTSINTQVVKIGDKWYRKSYEGNPIVAFAIIPGDAETSQNSAPCFNDVTTSTFESEQSYPLLKKPATGCDNFGNFKNEVVKIDTQQAKKIHEENGILSTLHSIPKYLSYEVGSDSYTLEAIKRIAVNPSAECSSFSAADVNQLVEDSQDIYLYRKWFSIIIFWICVIGLVLFVYLYLIKSRNFQSLNVSQIKQPKIFILIAVIVAILCIAFGSLYFYNISGNNGLINVDSKFESYLENECFNDKGINNSIEKIHNFANSQYSTIGCWISWAFWLSLAFLILIIVMIIIQNGSHGSLCINPWQSSQVFGYNEFQ</sequence>
<dbReference type="AlphaFoldDB" id="A0A8S1R2I6"/>
<accession>A0A8S1R2I6</accession>
<dbReference type="OrthoDB" id="296210at2759"/>
<evidence type="ECO:0000256" key="1">
    <source>
        <dbReference type="SAM" id="MobiDB-lite"/>
    </source>
</evidence>
<proteinExistence type="predicted"/>
<feature type="transmembrane region" description="Helical" evidence="2">
    <location>
        <begin position="452"/>
        <end position="473"/>
    </location>
</feature>
<feature type="region of interest" description="Disordered" evidence="1">
    <location>
        <begin position="1"/>
        <end position="49"/>
    </location>
</feature>
<keyword evidence="2" id="KW-0472">Membrane</keyword>
<evidence type="ECO:0008006" key="5">
    <source>
        <dbReference type="Google" id="ProtNLM"/>
    </source>
</evidence>
<evidence type="ECO:0000313" key="4">
    <source>
        <dbReference type="Proteomes" id="UP000692954"/>
    </source>
</evidence>
<reference evidence="3" key="1">
    <citation type="submission" date="2021-01" db="EMBL/GenBank/DDBJ databases">
        <authorList>
            <consortium name="Genoscope - CEA"/>
            <person name="William W."/>
        </authorList>
    </citation>
    <scope>NUCLEOTIDE SEQUENCE</scope>
</reference>
<dbReference type="EMBL" id="CAJJDN010000128">
    <property type="protein sequence ID" value="CAD8120800.1"/>
    <property type="molecule type" value="Genomic_DNA"/>
</dbReference>
<feature type="transmembrane region" description="Helical" evidence="2">
    <location>
        <begin position="563"/>
        <end position="584"/>
    </location>
</feature>
<protein>
    <recommendedName>
        <fullName evidence="5">Transmembrane protein</fullName>
    </recommendedName>
</protein>
<name>A0A8S1R2I6_9CILI</name>
<feature type="compositionally biased region" description="Polar residues" evidence="1">
    <location>
        <begin position="38"/>
        <end position="49"/>
    </location>
</feature>
<evidence type="ECO:0000313" key="3">
    <source>
        <dbReference type="EMBL" id="CAD8120800.1"/>
    </source>
</evidence>
<dbReference type="Proteomes" id="UP000692954">
    <property type="component" value="Unassembled WGS sequence"/>
</dbReference>
<organism evidence="3 4">
    <name type="scientific">Paramecium sonneborni</name>
    <dbReference type="NCBI Taxonomy" id="65129"/>
    <lineage>
        <taxon>Eukaryota</taxon>
        <taxon>Sar</taxon>
        <taxon>Alveolata</taxon>
        <taxon>Ciliophora</taxon>
        <taxon>Intramacronucleata</taxon>
        <taxon>Oligohymenophorea</taxon>
        <taxon>Peniculida</taxon>
        <taxon>Parameciidae</taxon>
        <taxon>Paramecium</taxon>
    </lineage>
</organism>
<comment type="caution">
    <text evidence="3">The sequence shown here is derived from an EMBL/GenBank/DDBJ whole genome shotgun (WGS) entry which is preliminary data.</text>
</comment>
<feature type="compositionally biased region" description="Low complexity" evidence="1">
    <location>
        <begin position="7"/>
        <end position="28"/>
    </location>
</feature>
<gene>
    <name evidence="3" type="ORF">PSON_ATCC_30995.1.T1280052</name>
</gene>
<keyword evidence="2" id="KW-0812">Transmembrane</keyword>
<feature type="transmembrane region" description="Helical" evidence="2">
    <location>
        <begin position="493"/>
        <end position="513"/>
    </location>
</feature>